<dbReference type="PRINTS" id="PR00455">
    <property type="entry name" value="HTHTETR"/>
</dbReference>
<feature type="DNA-binding region" description="H-T-H motif" evidence="4">
    <location>
        <begin position="68"/>
        <end position="87"/>
    </location>
</feature>
<dbReference type="PROSITE" id="PS50977">
    <property type="entry name" value="HTH_TETR_2"/>
    <property type="match status" value="1"/>
</dbReference>
<evidence type="ECO:0000256" key="2">
    <source>
        <dbReference type="ARBA" id="ARBA00023125"/>
    </source>
</evidence>
<protein>
    <recommendedName>
        <fullName evidence="6">HTH tetR-type domain-containing protein</fullName>
    </recommendedName>
</protein>
<evidence type="ECO:0000256" key="3">
    <source>
        <dbReference type="ARBA" id="ARBA00023163"/>
    </source>
</evidence>
<sequence>MFKYKRGMVGNRSLHADRPAPGVGTRTASGSSSAGGRYPVTERGARTRAALVTAARAVFERAGYLDTRLTDITREARCSTGTFYTYFSGKEEILTAVLDEAQEDMLHPGMARVADPDDPYAVLEASNRAYLESYRRNAELMVLMEQVANIDADFREHRRQRAEVFIARNARNIADLQRRGLADAALDPMLTSRALSSMVSRVAYSVIGFGEGFESVAGAALAAGSDGEAADGAATDSAAAEDAAFAMLVDTLTRVWANALRLEPRRA</sequence>
<feature type="domain" description="HTH tetR-type" evidence="6">
    <location>
        <begin position="45"/>
        <end position="105"/>
    </location>
</feature>
<evidence type="ECO:0000256" key="5">
    <source>
        <dbReference type="SAM" id="MobiDB-lite"/>
    </source>
</evidence>
<dbReference type="Proteomes" id="UP001500839">
    <property type="component" value="Unassembled WGS sequence"/>
</dbReference>
<accession>A0ABP9D1W9</accession>
<evidence type="ECO:0000313" key="7">
    <source>
        <dbReference type="EMBL" id="GAA4823689.1"/>
    </source>
</evidence>
<evidence type="ECO:0000259" key="6">
    <source>
        <dbReference type="PROSITE" id="PS50977"/>
    </source>
</evidence>
<organism evidence="7 8">
    <name type="scientific">Tomitella cavernea</name>
    <dbReference type="NCBI Taxonomy" id="1387982"/>
    <lineage>
        <taxon>Bacteria</taxon>
        <taxon>Bacillati</taxon>
        <taxon>Actinomycetota</taxon>
        <taxon>Actinomycetes</taxon>
        <taxon>Mycobacteriales</taxon>
        <taxon>Tomitella</taxon>
    </lineage>
</organism>
<dbReference type="EMBL" id="BAABKQ010000001">
    <property type="protein sequence ID" value="GAA4823689.1"/>
    <property type="molecule type" value="Genomic_DNA"/>
</dbReference>
<dbReference type="Gene3D" id="1.10.357.10">
    <property type="entry name" value="Tetracycline Repressor, domain 2"/>
    <property type="match status" value="1"/>
</dbReference>
<keyword evidence="2 4" id="KW-0238">DNA-binding</keyword>
<evidence type="ECO:0000256" key="1">
    <source>
        <dbReference type="ARBA" id="ARBA00023015"/>
    </source>
</evidence>
<gene>
    <name evidence="7" type="ORF">GCM10023353_35630</name>
</gene>
<dbReference type="SUPFAM" id="SSF48498">
    <property type="entry name" value="Tetracyclin repressor-like, C-terminal domain"/>
    <property type="match status" value="1"/>
</dbReference>
<dbReference type="Gene3D" id="1.10.10.60">
    <property type="entry name" value="Homeodomain-like"/>
    <property type="match status" value="1"/>
</dbReference>
<dbReference type="PANTHER" id="PTHR30055">
    <property type="entry name" value="HTH-TYPE TRANSCRIPTIONAL REGULATOR RUTR"/>
    <property type="match status" value="1"/>
</dbReference>
<dbReference type="InterPro" id="IPR009057">
    <property type="entry name" value="Homeodomain-like_sf"/>
</dbReference>
<dbReference type="PANTHER" id="PTHR30055:SF234">
    <property type="entry name" value="HTH-TYPE TRANSCRIPTIONAL REGULATOR BETI"/>
    <property type="match status" value="1"/>
</dbReference>
<keyword evidence="8" id="KW-1185">Reference proteome</keyword>
<feature type="compositionally biased region" description="Low complexity" evidence="5">
    <location>
        <begin position="24"/>
        <end position="37"/>
    </location>
</feature>
<dbReference type="InterPro" id="IPR001647">
    <property type="entry name" value="HTH_TetR"/>
</dbReference>
<dbReference type="SUPFAM" id="SSF46689">
    <property type="entry name" value="Homeodomain-like"/>
    <property type="match status" value="1"/>
</dbReference>
<dbReference type="InterPro" id="IPR036271">
    <property type="entry name" value="Tet_transcr_reg_TetR-rel_C_sf"/>
</dbReference>
<comment type="caution">
    <text evidence="7">The sequence shown here is derived from an EMBL/GenBank/DDBJ whole genome shotgun (WGS) entry which is preliminary data.</text>
</comment>
<evidence type="ECO:0000256" key="4">
    <source>
        <dbReference type="PROSITE-ProRule" id="PRU00335"/>
    </source>
</evidence>
<keyword evidence="3" id="KW-0804">Transcription</keyword>
<feature type="region of interest" description="Disordered" evidence="5">
    <location>
        <begin position="1"/>
        <end position="39"/>
    </location>
</feature>
<name>A0ABP9D1W9_9ACTN</name>
<evidence type="ECO:0000313" key="8">
    <source>
        <dbReference type="Proteomes" id="UP001500839"/>
    </source>
</evidence>
<dbReference type="Pfam" id="PF00440">
    <property type="entry name" value="TetR_N"/>
    <property type="match status" value="1"/>
</dbReference>
<keyword evidence="1" id="KW-0805">Transcription regulation</keyword>
<dbReference type="InterPro" id="IPR050109">
    <property type="entry name" value="HTH-type_TetR-like_transc_reg"/>
</dbReference>
<reference evidence="8" key="1">
    <citation type="journal article" date="2019" name="Int. J. Syst. Evol. Microbiol.">
        <title>The Global Catalogue of Microorganisms (GCM) 10K type strain sequencing project: providing services to taxonomists for standard genome sequencing and annotation.</title>
        <authorList>
            <consortium name="The Broad Institute Genomics Platform"/>
            <consortium name="The Broad Institute Genome Sequencing Center for Infectious Disease"/>
            <person name="Wu L."/>
            <person name="Ma J."/>
        </authorList>
    </citation>
    <scope>NUCLEOTIDE SEQUENCE [LARGE SCALE GENOMIC DNA]</scope>
    <source>
        <strain evidence="8">JCM 18542</strain>
    </source>
</reference>
<proteinExistence type="predicted"/>